<gene>
    <name evidence="2" type="ORF">HA51_03560</name>
</gene>
<name>A0A1X1D620_9GAMM</name>
<dbReference type="AlphaFoldDB" id="A0A1X1D620"/>
<dbReference type="PANTHER" id="PTHR33608:SF12">
    <property type="entry name" value="DUF58 DOMAIN-CONTAINING PROTEIN"/>
    <property type="match status" value="1"/>
</dbReference>
<evidence type="ECO:0000313" key="2">
    <source>
        <dbReference type="EMBL" id="ORM72135.1"/>
    </source>
</evidence>
<dbReference type="Pfam" id="PF01882">
    <property type="entry name" value="DUF58"/>
    <property type="match status" value="1"/>
</dbReference>
<dbReference type="OrthoDB" id="9812729at2"/>
<dbReference type="InterPro" id="IPR002881">
    <property type="entry name" value="DUF58"/>
</dbReference>
<evidence type="ECO:0000313" key="3">
    <source>
        <dbReference type="Proteomes" id="UP000193558"/>
    </source>
</evidence>
<dbReference type="PANTHER" id="PTHR33608">
    <property type="entry name" value="BLL2464 PROTEIN"/>
    <property type="match status" value="1"/>
</dbReference>
<comment type="caution">
    <text evidence="2">The sequence shown here is derived from an EMBL/GenBank/DDBJ whole genome shotgun (WGS) entry which is preliminary data.</text>
</comment>
<proteinExistence type="predicted"/>
<dbReference type="Proteomes" id="UP000193558">
    <property type="component" value="Unassembled WGS sequence"/>
</dbReference>
<organism evidence="2 3">
    <name type="scientific">Pantoea rwandensis</name>
    <dbReference type="NCBI Taxonomy" id="1076550"/>
    <lineage>
        <taxon>Bacteria</taxon>
        <taxon>Pseudomonadati</taxon>
        <taxon>Pseudomonadota</taxon>
        <taxon>Gammaproteobacteria</taxon>
        <taxon>Enterobacterales</taxon>
        <taxon>Erwiniaceae</taxon>
        <taxon>Pantoea</taxon>
    </lineage>
</organism>
<sequence length="308" mass="34645">MAHPLTIDMAVLLALAAEAKRLDNPPSQIPPGAMAGERVSRQQGRGLNFDSLRRYQPGDDVRLIDWKTTARLRSPWIRLYNEERERPVFILLDQRLDMYFGTRLQTKSVAAAKITGLLAWRSWHDGDRLGCAVMGDDELVLHPCRAPKRNLMPILTDVERLNGQLPARHAENQVSTLSLAGALQRIIRLLPSGSWLAIISDFHDLDASGEALLAHLRRRCDITAYVTLDDLHQRLPRRGQLAAYYQNVSSTLSLSASLSQNIQQSVTERLSQQQRRLQRVGVTVKTVITGEAVLPQLQQEDTHAGKRF</sequence>
<dbReference type="EMBL" id="MLFR01000001">
    <property type="protein sequence ID" value="ORM72135.1"/>
    <property type="molecule type" value="Genomic_DNA"/>
</dbReference>
<reference evidence="2 3" key="1">
    <citation type="journal article" date="2017" name="Antonie Van Leeuwenhoek">
        <title>Phylogenomic resolution of the bacterial genus Pantoea and its relationship with Erwinia and Tatumella.</title>
        <authorList>
            <person name="Palmer M."/>
            <person name="Steenkamp E.T."/>
            <person name="Coetzee M.P."/>
            <person name="Chan W.Y."/>
            <person name="van Zyl E."/>
            <person name="De Maayer P."/>
            <person name="Coutinho T.A."/>
            <person name="Blom J."/>
            <person name="Smits T.H."/>
            <person name="Duffy B."/>
            <person name="Venter S.N."/>
        </authorList>
    </citation>
    <scope>NUCLEOTIDE SEQUENCE [LARGE SCALE GENOMIC DNA]</scope>
    <source>
        <strain evidence="2 3">LMG 26275</strain>
    </source>
</reference>
<evidence type="ECO:0000259" key="1">
    <source>
        <dbReference type="Pfam" id="PF01882"/>
    </source>
</evidence>
<protein>
    <submittedName>
        <fullName evidence="2">ATPase</fullName>
    </submittedName>
</protein>
<dbReference type="RefSeq" id="WP_084931919.1">
    <property type="nucleotide sequence ID" value="NZ_MLFR01000001.1"/>
</dbReference>
<accession>A0A1X1D620</accession>
<feature type="domain" description="DUF58" evidence="1">
    <location>
        <begin position="52"/>
        <end position="255"/>
    </location>
</feature>